<proteinExistence type="predicted"/>
<evidence type="ECO:0000313" key="2">
    <source>
        <dbReference type="EMBL" id="TGO58476.1"/>
    </source>
</evidence>
<sequence>MTKNTMAVTGRNVSFGGVRAAGREGDDYSELDRMKEIRDRGVEERKERERLYREEMKKKKEGGKEIEKEEKVWVHWERWGLSVWLAKPIFTTLDDAFLTQRNLLKPATHRRRLVSSSISHSEPLSSSDSGLSEDSGVDTRGFIMIPEFLESEETIEWLGWTPTKAAEIWNRWRVTQETEQEQGTIFEIGFIEQALGHIPRRDFEDSASDWEEHMRDWGIGEELIGAIMDAEFTDIRCTESVQHWVIDTIEIRYLSLERIKRESDQRTRNNHISSPNIASGVVPRYSRVPGLQTLFKAISTERMGYKDGKIHVGSLVSAAATDFRGYGIALYFTPDYQVADRYRQYIKRRFIHNLPLIIAPIAYSPNKAIAKLDTWQEVNIQHVMTIEGQETPPVQYVFQGEDNLEEIGHVGELKVVA</sequence>
<dbReference type="EMBL" id="PQXN01000054">
    <property type="protein sequence ID" value="TGO58476.1"/>
    <property type="molecule type" value="Genomic_DNA"/>
</dbReference>
<dbReference type="OrthoDB" id="5429780at2759"/>
<dbReference type="Proteomes" id="UP000297527">
    <property type="component" value="Unassembled WGS sequence"/>
</dbReference>
<keyword evidence="3" id="KW-1185">Reference proteome</keyword>
<feature type="compositionally biased region" description="Low complexity" evidence="1">
    <location>
        <begin position="115"/>
        <end position="134"/>
    </location>
</feature>
<protein>
    <submittedName>
        <fullName evidence="2">Uncharacterized protein</fullName>
    </submittedName>
</protein>
<evidence type="ECO:0000256" key="1">
    <source>
        <dbReference type="SAM" id="MobiDB-lite"/>
    </source>
</evidence>
<reference evidence="2 3" key="1">
    <citation type="submission" date="2017-12" db="EMBL/GenBank/DDBJ databases">
        <title>Comparative genomics of Botrytis spp.</title>
        <authorList>
            <person name="Valero-Jimenez C.A."/>
            <person name="Tapia P."/>
            <person name="Veloso J."/>
            <person name="Silva-Moreno E."/>
            <person name="Staats M."/>
            <person name="Valdes J.H."/>
            <person name="Van Kan J.A.L."/>
        </authorList>
    </citation>
    <scope>NUCLEOTIDE SEQUENCE [LARGE SCALE GENOMIC DNA]</scope>
    <source>
        <strain evidence="2 3">MUCL11595</strain>
    </source>
</reference>
<feature type="region of interest" description="Disordered" evidence="1">
    <location>
        <begin position="114"/>
        <end position="135"/>
    </location>
</feature>
<name>A0A4Z1IAM8_9HELO</name>
<gene>
    <name evidence="2" type="ORF">BCON_0054g00060</name>
</gene>
<comment type="caution">
    <text evidence="2">The sequence shown here is derived from an EMBL/GenBank/DDBJ whole genome shotgun (WGS) entry which is preliminary data.</text>
</comment>
<evidence type="ECO:0000313" key="3">
    <source>
        <dbReference type="Proteomes" id="UP000297527"/>
    </source>
</evidence>
<accession>A0A4Z1IAM8</accession>
<dbReference type="AlphaFoldDB" id="A0A4Z1IAM8"/>
<organism evidence="2 3">
    <name type="scientific">Botryotinia convoluta</name>
    <dbReference type="NCBI Taxonomy" id="54673"/>
    <lineage>
        <taxon>Eukaryota</taxon>
        <taxon>Fungi</taxon>
        <taxon>Dikarya</taxon>
        <taxon>Ascomycota</taxon>
        <taxon>Pezizomycotina</taxon>
        <taxon>Leotiomycetes</taxon>
        <taxon>Helotiales</taxon>
        <taxon>Sclerotiniaceae</taxon>
        <taxon>Botryotinia</taxon>
    </lineage>
</organism>